<keyword evidence="4" id="KW-1185">Reference proteome</keyword>
<dbReference type="InterPro" id="IPR021846">
    <property type="entry name" value="NFACT-C"/>
</dbReference>
<gene>
    <name evidence="3" type="ORF">AKAME5_002893600</name>
</gene>
<organism evidence="3 4">
    <name type="scientific">Lates japonicus</name>
    <name type="common">Japanese lates</name>
    <dbReference type="NCBI Taxonomy" id="270547"/>
    <lineage>
        <taxon>Eukaryota</taxon>
        <taxon>Metazoa</taxon>
        <taxon>Chordata</taxon>
        <taxon>Craniata</taxon>
        <taxon>Vertebrata</taxon>
        <taxon>Euteleostomi</taxon>
        <taxon>Actinopterygii</taxon>
        <taxon>Neopterygii</taxon>
        <taxon>Teleostei</taxon>
        <taxon>Neoteleostei</taxon>
        <taxon>Acanthomorphata</taxon>
        <taxon>Carangaria</taxon>
        <taxon>Carangaria incertae sedis</taxon>
        <taxon>Centropomidae</taxon>
        <taxon>Lates</taxon>
    </lineage>
</organism>
<dbReference type="EMBL" id="BRZM01004786">
    <property type="protein sequence ID" value="GLD59585.1"/>
    <property type="molecule type" value="Genomic_DNA"/>
</dbReference>
<dbReference type="PANTHER" id="PTHR15239">
    <property type="entry name" value="NUCLEAR EXPORT MEDIATOR FACTOR NEMF"/>
    <property type="match status" value="1"/>
</dbReference>
<dbReference type="Proteomes" id="UP001279410">
    <property type="component" value="Unassembled WGS sequence"/>
</dbReference>
<feature type="domain" description="NFACT protein C-terminal" evidence="2">
    <location>
        <begin position="74"/>
        <end position="165"/>
    </location>
</feature>
<comment type="caution">
    <text evidence="3">The sequence shown here is derived from an EMBL/GenBank/DDBJ whole genome shotgun (WGS) entry which is preliminary data.</text>
</comment>
<protein>
    <submittedName>
        <fullName evidence="3">Nuclear export mediator factor NEMF</fullName>
    </submittedName>
</protein>
<dbReference type="PANTHER" id="PTHR15239:SF6">
    <property type="entry name" value="RIBOSOME QUALITY CONTROL COMPLEX SUBUNIT NEMF"/>
    <property type="match status" value="1"/>
</dbReference>
<dbReference type="AlphaFoldDB" id="A0AAD3MU62"/>
<name>A0AAD3MU62_LATJO</name>
<sequence length="175" mass="19199">MQPQHQLLLLFSDIAMTPSAKQPQKPRNVETAAKKQERTEGEGGEEDRQPGEEGGADREDKEDDVDQDNPGAEEAENLLTSLTGQPHPEDVLLFAVPVCAPYTALSNYKHKVKLTPGSQKKGKAARTAVFSFMKAKEASTREKDLFRSVKDTDLSRNMPGKVKVSAPNLLAAKKK</sequence>
<feature type="compositionally biased region" description="Basic and acidic residues" evidence="1">
    <location>
        <begin position="32"/>
        <end position="59"/>
    </location>
</feature>
<accession>A0AAD3MU62</accession>
<dbReference type="GO" id="GO:0072344">
    <property type="term" value="P:rescue of stalled ribosome"/>
    <property type="evidence" value="ECO:0007669"/>
    <property type="project" value="TreeGrafter"/>
</dbReference>
<evidence type="ECO:0000259" key="2">
    <source>
        <dbReference type="Pfam" id="PF11923"/>
    </source>
</evidence>
<feature type="region of interest" description="Disordered" evidence="1">
    <location>
        <begin position="16"/>
        <end position="85"/>
    </location>
</feature>
<reference evidence="3" key="1">
    <citation type="submission" date="2022-08" db="EMBL/GenBank/DDBJ databases">
        <title>Genome sequencing of akame (Lates japonicus).</title>
        <authorList>
            <person name="Hashiguchi Y."/>
            <person name="Takahashi H."/>
        </authorList>
    </citation>
    <scope>NUCLEOTIDE SEQUENCE</scope>
    <source>
        <strain evidence="3">Kochi</strain>
    </source>
</reference>
<evidence type="ECO:0000256" key="1">
    <source>
        <dbReference type="SAM" id="MobiDB-lite"/>
    </source>
</evidence>
<feature type="compositionally biased region" description="Acidic residues" evidence="1">
    <location>
        <begin position="60"/>
        <end position="76"/>
    </location>
</feature>
<dbReference type="Pfam" id="PF11923">
    <property type="entry name" value="NFACT-C"/>
    <property type="match status" value="1"/>
</dbReference>
<proteinExistence type="predicted"/>
<dbReference type="GO" id="GO:1990112">
    <property type="term" value="C:RQC complex"/>
    <property type="evidence" value="ECO:0007669"/>
    <property type="project" value="TreeGrafter"/>
</dbReference>
<dbReference type="GO" id="GO:0000049">
    <property type="term" value="F:tRNA binding"/>
    <property type="evidence" value="ECO:0007669"/>
    <property type="project" value="TreeGrafter"/>
</dbReference>
<dbReference type="InterPro" id="IPR051608">
    <property type="entry name" value="RQC_Subunit_NEMF"/>
</dbReference>
<evidence type="ECO:0000313" key="3">
    <source>
        <dbReference type="EMBL" id="GLD59585.1"/>
    </source>
</evidence>
<dbReference type="GO" id="GO:0043023">
    <property type="term" value="F:ribosomal large subunit binding"/>
    <property type="evidence" value="ECO:0007669"/>
    <property type="project" value="TreeGrafter"/>
</dbReference>
<evidence type="ECO:0000313" key="4">
    <source>
        <dbReference type="Proteomes" id="UP001279410"/>
    </source>
</evidence>
<dbReference type="GO" id="GO:1990116">
    <property type="term" value="P:ribosome-associated ubiquitin-dependent protein catabolic process"/>
    <property type="evidence" value="ECO:0007669"/>
    <property type="project" value="TreeGrafter"/>
</dbReference>